<feature type="compositionally biased region" description="Low complexity" evidence="10">
    <location>
        <begin position="479"/>
        <end position="496"/>
    </location>
</feature>
<dbReference type="GO" id="GO:0003755">
    <property type="term" value="F:peptidyl-prolyl cis-trans isomerase activity"/>
    <property type="evidence" value="ECO:0007669"/>
    <property type="project" value="UniProtKB-UniRule"/>
</dbReference>
<comment type="domain">
    <text evidence="9">Consists of 3 domains; the N-terminus binds the ribosome, the middle domain has PPIase activity, while the C-terminus has intrinsic chaperone activity on its own.</text>
</comment>
<keyword evidence="7 9" id="KW-0413">Isomerase</keyword>
<gene>
    <name evidence="9 13" type="primary">tig</name>
    <name evidence="13" type="ORF">OJF2_12410</name>
</gene>
<dbReference type="Proteomes" id="UP000324233">
    <property type="component" value="Chromosome"/>
</dbReference>
<dbReference type="GO" id="GO:0015031">
    <property type="term" value="P:protein transport"/>
    <property type="evidence" value="ECO:0007669"/>
    <property type="project" value="UniProtKB-UniRule"/>
</dbReference>
<dbReference type="AlphaFoldDB" id="A0A5B9VYR1"/>
<keyword evidence="9" id="KW-0131">Cell cycle</keyword>
<dbReference type="InterPro" id="IPR037041">
    <property type="entry name" value="Trigger_fac_C_sf"/>
</dbReference>
<feature type="region of interest" description="Disordered" evidence="10">
    <location>
        <begin position="462"/>
        <end position="496"/>
    </location>
</feature>
<sequence length="496" mass="55074">MSSGEEHETSVSVTDQAGDEPAAQGQEEKRKLELDVHIEDVGPCKKHLKVTVPRSEIEHQFQESLGTFQKDAHVPGFRPGHAPRQLVIKRFKKEVSGQVKSSILMATLEQIDRDYQLNPITQPKLDVDAIELPDDGPMSFEMEVEVRPDFPLPNYKDLKVKRPVKAIKDQDVESALSRFLERYAQVVPKLDGAAQIGDYLTADLKFHKPDGSPLSEVKESQFRLQPELRFQDGHIPGIGKALEGAKPGETREVQAQLGTSVADPELRGQSVKVDVVVHDLKQLRLPETNATFLASIGFDSLDELREAVRASLERRYDSQQRQAVRTQVMDALIAATPFDLPSDLVSRQERSTAARLVSELRQGGFSDADIRAREAEIRANAHETTLRSLKEFFILAKIAEAESIQVEDEDVEMEIEALAARTDESPRRVRARLEKDGLGDSLATQILERKALDHILRSVEITDEAVDAPETDVETLDQTATPAAEGGEPAEQPAGQ</sequence>
<dbReference type="Gene3D" id="3.10.50.40">
    <property type="match status" value="1"/>
</dbReference>
<organism evidence="13 14">
    <name type="scientific">Aquisphaera giovannonii</name>
    <dbReference type="NCBI Taxonomy" id="406548"/>
    <lineage>
        <taxon>Bacteria</taxon>
        <taxon>Pseudomonadati</taxon>
        <taxon>Planctomycetota</taxon>
        <taxon>Planctomycetia</taxon>
        <taxon>Isosphaerales</taxon>
        <taxon>Isosphaeraceae</taxon>
        <taxon>Aquisphaera</taxon>
    </lineage>
</organism>
<dbReference type="GO" id="GO:0005737">
    <property type="term" value="C:cytoplasm"/>
    <property type="evidence" value="ECO:0007669"/>
    <property type="project" value="UniProtKB-SubCell"/>
</dbReference>
<feature type="domain" description="Trigger factor C-terminal" evidence="12">
    <location>
        <begin position="300"/>
        <end position="456"/>
    </location>
</feature>
<keyword evidence="6 9" id="KW-0143">Chaperone</keyword>
<feature type="compositionally biased region" description="Acidic residues" evidence="10">
    <location>
        <begin position="462"/>
        <end position="475"/>
    </location>
</feature>
<keyword evidence="9" id="KW-0963">Cytoplasm</keyword>
<evidence type="ECO:0000259" key="11">
    <source>
        <dbReference type="Pfam" id="PF05697"/>
    </source>
</evidence>
<evidence type="ECO:0000256" key="2">
    <source>
        <dbReference type="ARBA" id="ARBA00005464"/>
    </source>
</evidence>
<name>A0A5B9VYR1_9BACT</name>
<evidence type="ECO:0000256" key="9">
    <source>
        <dbReference type="HAMAP-Rule" id="MF_00303"/>
    </source>
</evidence>
<proteinExistence type="inferred from homology"/>
<dbReference type="Pfam" id="PF05697">
    <property type="entry name" value="Trigger_N"/>
    <property type="match status" value="1"/>
</dbReference>
<dbReference type="NCBIfam" id="TIGR00115">
    <property type="entry name" value="tig"/>
    <property type="match status" value="1"/>
</dbReference>
<dbReference type="EMBL" id="CP042997">
    <property type="protein sequence ID" value="QEH32760.1"/>
    <property type="molecule type" value="Genomic_DNA"/>
</dbReference>
<dbReference type="PIRSF" id="PIRSF003095">
    <property type="entry name" value="Trigger_factor"/>
    <property type="match status" value="1"/>
</dbReference>
<evidence type="ECO:0000256" key="3">
    <source>
        <dbReference type="ARBA" id="ARBA00013194"/>
    </source>
</evidence>
<accession>A0A5B9VYR1</accession>
<keyword evidence="14" id="KW-1185">Reference proteome</keyword>
<dbReference type="InterPro" id="IPR027304">
    <property type="entry name" value="Trigger_fact/SurA_dom_sf"/>
</dbReference>
<keyword evidence="5 9" id="KW-0697">Rotamase</keyword>
<evidence type="ECO:0000256" key="4">
    <source>
        <dbReference type="ARBA" id="ARBA00016902"/>
    </source>
</evidence>
<dbReference type="GO" id="GO:0051083">
    <property type="term" value="P:'de novo' cotranslational protein folding"/>
    <property type="evidence" value="ECO:0007669"/>
    <property type="project" value="TreeGrafter"/>
</dbReference>
<dbReference type="Pfam" id="PF05698">
    <property type="entry name" value="Trigger_C"/>
    <property type="match status" value="1"/>
</dbReference>
<dbReference type="GO" id="GO:0051301">
    <property type="term" value="P:cell division"/>
    <property type="evidence" value="ECO:0007669"/>
    <property type="project" value="UniProtKB-KW"/>
</dbReference>
<dbReference type="SUPFAM" id="SSF54534">
    <property type="entry name" value="FKBP-like"/>
    <property type="match status" value="1"/>
</dbReference>
<protein>
    <recommendedName>
        <fullName evidence="4 9">Trigger factor</fullName>
        <shortName evidence="9">TF</shortName>
        <ecNumber evidence="3 9">5.2.1.8</ecNumber>
    </recommendedName>
    <alternativeName>
        <fullName evidence="8 9">PPIase</fullName>
    </alternativeName>
</protein>
<dbReference type="OrthoDB" id="9767721at2"/>
<evidence type="ECO:0000256" key="5">
    <source>
        <dbReference type="ARBA" id="ARBA00023110"/>
    </source>
</evidence>
<dbReference type="Gene3D" id="1.10.3120.10">
    <property type="entry name" value="Trigger factor, C-terminal domain"/>
    <property type="match status" value="1"/>
</dbReference>
<comment type="subcellular location">
    <subcellularLocation>
        <location evidence="9">Cytoplasm</location>
    </subcellularLocation>
    <text evidence="9">About half TF is bound to the ribosome near the polypeptide exit tunnel while the other half is free in the cytoplasm.</text>
</comment>
<dbReference type="RefSeq" id="WP_148592170.1">
    <property type="nucleotide sequence ID" value="NZ_CP042997.1"/>
</dbReference>
<dbReference type="SUPFAM" id="SSF102735">
    <property type="entry name" value="Trigger factor ribosome-binding domain"/>
    <property type="match status" value="1"/>
</dbReference>
<evidence type="ECO:0000256" key="6">
    <source>
        <dbReference type="ARBA" id="ARBA00023186"/>
    </source>
</evidence>
<evidence type="ECO:0000313" key="13">
    <source>
        <dbReference type="EMBL" id="QEH32760.1"/>
    </source>
</evidence>
<evidence type="ECO:0000256" key="8">
    <source>
        <dbReference type="ARBA" id="ARBA00029986"/>
    </source>
</evidence>
<dbReference type="GO" id="GO:0043335">
    <property type="term" value="P:protein unfolding"/>
    <property type="evidence" value="ECO:0007669"/>
    <property type="project" value="TreeGrafter"/>
</dbReference>
<dbReference type="InterPro" id="IPR008880">
    <property type="entry name" value="Trigger_fac_C"/>
</dbReference>
<dbReference type="SUPFAM" id="SSF109998">
    <property type="entry name" value="Triger factor/SurA peptide-binding domain-like"/>
    <property type="match status" value="1"/>
</dbReference>
<dbReference type="KEGG" id="agv:OJF2_12410"/>
<evidence type="ECO:0000259" key="12">
    <source>
        <dbReference type="Pfam" id="PF05698"/>
    </source>
</evidence>
<keyword evidence="9" id="KW-0132">Cell division</keyword>
<reference evidence="13 14" key="1">
    <citation type="submission" date="2019-08" db="EMBL/GenBank/DDBJ databases">
        <title>Deep-cultivation of Planctomycetes and their phenomic and genomic characterization uncovers novel biology.</title>
        <authorList>
            <person name="Wiegand S."/>
            <person name="Jogler M."/>
            <person name="Boedeker C."/>
            <person name="Pinto D."/>
            <person name="Vollmers J."/>
            <person name="Rivas-Marin E."/>
            <person name="Kohn T."/>
            <person name="Peeters S.H."/>
            <person name="Heuer A."/>
            <person name="Rast P."/>
            <person name="Oberbeckmann S."/>
            <person name="Bunk B."/>
            <person name="Jeske O."/>
            <person name="Meyerdierks A."/>
            <person name="Storesund J.E."/>
            <person name="Kallscheuer N."/>
            <person name="Luecker S."/>
            <person name="Lage O.M."/>
            <person name="Pohl T."/>
            <person name="Merkel B.J."/>
            <person name="Hornburger P."/>
            <person name="Mueller R.-W."/>
            <person name="Bruemmer F."/>
            <person name="Labrenz M."/>
            <person name="Spormann A.M."/>
            <person name="Op den Camp H."/>
            <person name="Overmann J."/>
            <person name="Amann R."/>
            <person name="Jetten M.S.M."/>
            <person name="Mascher T."/>
            <person name="Medema M.H."/>
            <person name="Devos D.P."/>
            <person name="Kaster A.-K."/>
            <person name="Ovreas L."/>
            <person name="Rohde M."/>
            <person name="Galperin M.Y."/>
            <person name="Jogler C."/>
        </authorList>
    </citation>
    <scope>NUCLEOTIDE SEQUENCE [LARGE SCALE GENOMIC DNA]</scope>
    <source>
        <strain evidence="13 14">OJF2</strain>
    </source>
</reference>
<dbReference type="PANTHER" id="PTHR30560">
    <property type="entry name" value="TRIGGER FACTOR CHAPERONE AND PEPTIDYL-PROLYL CIS/TRANS ISOMERASE"/>
    <property type="match status" value="1"/>
</dbReference>
<feature type="domain" description="Trigger factor ribosome-binding bacterial" evidence="11">
    <location>
        <begin position="36"/>
        <end position="178"/>
    </location>
</feature>
<dbReference type="PANTHER" id="PTHR30560:SF3">
    <property type="entry name" value="TRIGGER FACTOR-LIKE PROTEIN TIG, CHLOROPLASTIC"/>
    <property type="match status" value="1"/>
</dbReference>
<dbReference type="EC" id="5.2.1.8" evidence="3 9"/>
<dbReference type="HAMAP" id="MF_00303">
    <property type="entry name" value="Trigger_factor_Tig"/>
    <property type="match status" value="1"/>
</dbReference>
<evidence type="ECO:0000313" key="14">
    <source>
        <dbReference type="Proteomes" id="UP000324233"/>
    </source>
</evidence>
<dbReference type="GO" id="GO:0044183">
    <property type="term" value="F:protein folding chaperone"/>
    <property type="evidence" value="ECO:0007669"/>
    <property type="project" value="TreeGrafter"/>
</dbReference>
<dbReference type="InterPro" id="IPR005215">
    <property type="entry name" value="Trig_fac"/>
</dbReference>
<evidence type="ECO:0000256" key="1">
    <source>
        <dbReference type="ARBA" id="ARBA00000971"/>
    </source>
</evidence>
<comment type="similarity">
    <text evidence="2 9">Belongs to the FKBP-type PPIase family. Tig subfamily.</text>
</comment>
<dbReference type="GO" id="GO:0043022">
    <property type="term" value="F:ribosome binding"/>
    <property type="evidence" value="ECO:0007669"/>
    <property type="project" value="TreeGrafter"/>
</dbReference>
<dbReference type="InterPro" id="IPR036611">
    <property type="entry name" value="Trigger_fac_ribosome-bd_sf"/>
</dbReference>
<evidence type="ECO:0000256" key="10">
    <source>
        <dbReference type="SAM" id="MobiDB-lite"/>
    </source>
</evidence>
<evidence type="ECO:0000256" key="7">
    <source>
        <dbReference type="ARBA" id="ARBA00023235"/>
    </source>
</evidence>
<comment type="function">
    <text evidence="9">Involved in protein export. Acts as a chaperone by maintaining the newly synthesized protein in an open conformation. Functions as a peptidyl-prolyl cis-trans isomerase.</text>
</comment>
<dbReference type="Gene3D" id="3.30.70.1050">
    <property type="entry name" value="Trigger factor ribosome-binding domain"/>
    <property type="match status" value="1"/>
</dbReference>
<dbReference type="InterPro" id="IPR046357">
    <property type="entry name" value="PPIase_dom_sf"/>
</dbReference>
<dbReference type="InterPro" id="IPR008881">
    <property type="entry name" value="Trigger_fac_ribosome-bd_bac"/>
</dbReference>
<comment type="catalytic activity">
    <reaction evidence="1 9">
        <text>[protein]-peptidylproline (omega=180) = [protein]-peptidylproline (omega=0)</text>
        <dbReference type="Rhea" id="RHEA:16237"/>
        <dbReference type="Rhea" id="RHEA-COMP:10747"/>
        <dbReference type="Rhea" id="RHEA-COMP:10748"/>
        <dbReference type="ChEBI" id="CHEBI:83833"/>
        <dbReference type="ChEBI" id="CHEBI:83834"/>
        <dbReference type="EC" id="5.2.1.8"/>
    </reaction>
</comment>
<feature type="region of interest" description="Disordered" evidence="10">
    <location>
        <begin position="1"/>
        <end position="32"/>
    </location>
</feature>